<proteinExistence type="predicted"/>
<sequence>MDLCGGAFKIARRWVPVDWPRDAPRDGWGPGPGWGGAAGAVKGVRSKVWRGRVVAGVGWRAAVARRGAVGAWVVRRGPVGRQAGSRREGWVLHCGFQECPQWNDVG</sequence>
<comment type="caution">
    <text evidence="1">The sequence shown here is derived from an EMBL/GenBank/DDBJ whole genome shotgun (WGS) entry which is preliminary data.</text>
</comment>
<evidence type="ECO:0000313" key="2">
    <source>
        <dbReference type="Proteomes" id="UP001165042"/>
    </source>
</evidence>
<evidence type="ECO:0000313" key="1">
    <source>
        <dbReference type="EMBL" id="GLW93780.1"/>
    </source>
</evidence>
<gene>
    <name evidence="1" type="ORF">Aglo03_45960</name>
</gene>
<dbReference type="Proteomes" id="UP001165042">
    <property type="component" value="Unassembled WGS sequence"/>
</dbReference>
<reference evidence="1" key="1">
    <citation type="submission" date="2023-02" db="EMBL/GenBank/DDBJ databases">
        <title>Actinokineospora globicatena NBRC 15670.</title>
        <authorList>
            <person name="Ichikawa N."/>
            <person name="Sato H."/>
            <person name="Tonouchi N."/>
        </authorList>
    </citation>
    <scope>NUCLEOTIDE SEQUENCE</scope>
    <source>
        <strain evidence="1">NBRC 15670</strain>
    </source>
</reference>
<name>A0A9W6QPT7_9PSEU</name>
<dbReference type="AlphaFoldDB" id="A0A9W6QPT7"/>
<accession>A0A9W6QPT7</accession>
<organism evidence="1 2">
    <name type="scientific">Actinokineospora globicatena</name>
    <dbReference type="NCBI Taxonomy" id="103729"/>
    <lineage>
        <taxon>Bacteria</taxon>
        <taxon>Bacillati</taxon>
        <taxon>Actinomycetota</taxon>
        <taxon>Actinomycetes</taxon>
        <taxon>Pseudonocardiales</taxon>
        <taxon>Pseudonocardiaceae</taxon>
        <taxon>Actinokineospora</taxon>
    </lineage>
</organism>
<keyword evidence="2" id="KW-1185">Reference proteome</keyword>
<protein>
    <submittedName>
        <fullName evidence="1">Uncharacterized protein</fullName>
    </submittedName>
</protein>
<dbReference type="EMBL" id="BSSD01000007">
    <property type="protein sequence ID" value="GLW93780.1"/>
    <property type="molecule type" value="Genomic_DNA"/>
</dbReference>